<dbReference type="eggNOG" id="ENOG502RNW9">
    <property type="taxonomic scope" value="Eukaryota"/>
</dbReference>
<evidence type="ECO:0000313" key="3">
    <source>
        <dbReference type="Proteomes" id="UP000019376"/>
    </source>
</evidence>
<feature type="compositionally biased region" description="Polar residues" evidence="1">
    <location>
        <begin position="103"/>
        <end position="117"/>
    </location>
</feature>
<proteinExistence type="predicted"/>
<feature type="region of interest" description="Disordered" evidence="1">
    <location>
        <begin position="22"/>
        <end position="194"/>
    </location>
</feature>
<feature type="compositionally biased region" description="Polar residues" evidence="1">
    <location>
        <begin position="71"/>
        <end position="82"/>
    </location>
</feature>
<feature type="compositionally biased region" description="Basic and acidic residues" evidence="1">
    <location>
        <begin position="246"/>
        <end position="264"/>
    </location>
</feature>
<gene>
    <name evidence="2" type="ORF">PDE_05574</name>
</gene>
<keyword evidence="3" id="KW-1185">Reference proteome</keyword>
<dbReference type="EMBL" id="KB644412">
    <property type="protein sequence ID" value="EPS30622.1"/>
    <property type="molecule type" value="Genomic_DNA"/>
</dbReference>
<organism evidence="2 3">
    <name type="scientific">Penicillium oxalicum (strain 114-2 / CGMCC 5302)</name>
    <name type="common">Penicillium decumbens</name>
    <dbReference type="NCBI Taxonomy" id="933388"/>
    <lineage>
        <taxon>Eukaryota</taxon>
        <taxon>Fungi</taxon>
        <taxon>Dikarya</taxon>
        <taxon>Ascomycota</taxon>
        <taxon>Pezizomycotina</taxon>
        <taxon>Eurotiomycetes</taxon>
        <taxon>Eurotiomycetidae</taxon>
        <taxon>Eurotiales</taxon>
        <taxon>Aspergillaceae</taxon>
        <taxon>Penicillium</taxon>
    </lineage>
</organism>
<name>S8B7C5_PENO1</name>
<reference evidence="2 3" key="1">
    <citation type="journal article" date="2013" name="PLoS ONE">
        <title>Genomic and secretomic analyses reveal unique features of the lignocellulolytic enzyme system of Penicillium decumbens.</title>
        <authorList>
            <person name="Liu G."/>
            <person name="Zhang L."/>
            <person name="Wei X."/>
            <person name="Zou G."/>
            <person name="Qin Y."/>
            <person name="Ma L."/>
            <person name="Li J."/>
            <person name="Zheng H."/>
            <person name="Wang S."/>
            <person name="Wang C."/>
            <person name="Xun L."/>
            <person name="Zhao G.-P."/>
            <person name="Zhou Z."/>
            <person name="Qu Y."/>
        </authorList>
    </citation>
    <scope>NUCLEOTIDE SEQUENCE [LARGE SCALE GENOMIC DNA]</scope>
    <source>
        <strain evidence="3">114-2 / CGMCC 5302</strain>
    </source>
</reference>
<sequence length="296" mass="32770">MIGNHCIVTGSLLHIFSRKERAKRKRQSQEVEHLGSLPVPPAYRSEFHPTSHSGPRSAHPRPLSSFAPTLDSYQQAQLSRNPPSGYHPSHPPERDSRAAYQYHGSSSEQSAPSYQQTSHGHSNHLPHHSHSNPHSNRHDTSRTSVDVPGYPALPTYDPSKYPPIQPSGTDSTADRFAWNPLQSHGYPPGQGQSSRLSEVHYHDARPSSMYVHPPRIPNGSAALPVPQHRAVAQVRNQPPIPSLRHGSMEHHRAARPGDGRERSLSEPMPVGIAPSHRGPRRPKPVLSRLITNFGNQ</sequence>
<dbReference type="PhylomeDB" id="S8B7C5"/>
<evidence type="ECO:0000256" key="1">
    <source>
        <dbReference type="SAM" id="MobiDB-lite"/>
    </source>
</evidence>
<evidence type="ECO:0000313" key="2">
    <source>
        <dbReference type="EMBL" id="EPS30622.1"/>
    </source>
</evidence>
<dbReference type="Proteomes" id="UP000019376">
    <property type="component" value="Unassembled WGS sequence"/>
</dbReference>
<dbReference type="OrthoDB" id="4509022at2759"/>
<feature type="region of interest" description="Disordered" evidence="1">
    <location>
        <begin position="239"/>
        <end position="296"/>
    </location>
</feature>
<dbReference type="AlphaFoldDB" id="S8B7C5"/>
<dbReference type="HOGENOM" id="CLU_1090322_0_0_1"/>
<protein>
    <submittedName>
        <fullName evidence="2">Uncharacterized protein</fullName>
    </submittedName>
</protein>
<feature type="compositionally biased region" description="Basic residues" evidence="1">
    <location>
        <begin position="121"/>
        <end position="131"/>
    </location>
</feature>
<accession>S8B7C5</accession>